<dbReference type="EMBL" id="JACCKX010000004">
    <property type="protein sequence ID" value="NZA03497.1"/>
    <property type="molecule type" value="Genomic_DNA"/>
</dbReference>
<proteinExistence type="predicted"/>
<dbReference type="AlphaFoldDB" id="A0A853IZX1"/>
<sequence>MGALCFARACRGAEGRRTAGITYGRAGSGAQVAAACTGCAPGALQCNGSRAEMDPQEQLMKKFILSAVAASAMAFGGFAHADLIDGVGKTLSQIFGVPYDPTPPDRPAFPVGTVYTDANGTRYQVDPAGRHIPLAQGPAPYADVVVPPTVAVAPVFDDDGDGVANQYDRYPYDGRYR</sequence>
<dbReference type="EMBL" id="JACCKX010000003">
    <property type="protein sequence ID" value="NZA03454.1"/>
    <property type="molecule type" value="Genomic_DNA"/>
</dbReference>
<evidence type="ECO:0000313" key="2">
    <source>
        <dbReference type="EMBL" id="NZA03497.1"/>
    </source>
</evidence>
<accession>A0A853IZX1</accession>
<name>A0A853IZX1_9BURK</name>
<evidence type="ECO:0000313" key="3">
    <source>
        <dbReference type="Proteomes" id="UP000589716"/>
    </source>
</evidence>
<keyword evidence="3" id="KW-1185">Reference proteome</keyword>
<dbReference type="RefSeq" id="WP_180551914.1">
    <property type="nucleotide sequence ID" value="NZ_JACCKX010000003.1"/>
</dbReference>
<reference evidence="1 3" key="1">
    <citation type="submission" date="2020-07" db="EMBL/GenBank/DDBJ databases">
        <authorList>
            <person name="Maaloum M."/>
        </authorList>
    </citation>
    <scope>NUCLEOTIDE SEQUENCE [LARGE SCALE GENOMIC DNA]</scope>
    <source>
        <strain evidence="1 3">GCS-AN-3</strain>
    </source>
</reference>
<comment type="caution">
    <text evidence="1">The sequence shown here is derived from an EMBL/GenBank/DDBJ whole genome shotgun (WGS) entry which is preliminary data.</text>
</comment>
<evidence type="ECO:0000313" key="1">
    <source>
        <dbReference type="EMBL" id="NZA03454.1"/>
    </source>
</evidence>
<organism evidence="1 3">
    <name type="scientific">Ottowia beijingensis</name>
    <dbReference type="NCBI Taxonomy" id="1207057"/>
    <lineage>
        <taxon>Bacteria</taxon>
        <taxon>Pseudomonadati</taxon>
        <taxon>Pseudomonadota</taxon>
        <taxon>Betaproteobacteria</taxon>
        <taxon>Burkholderiales</taxon>
        <taxon>Comamonadaceae</taxon>
        <taxon>Ottowia</taxon>
    </lineage>
</organism>
<dbReference type="Proteomes" id="UP000589716">
    <property type="component" value="Unassembled WGS sequence"/>
</dbReference>
<gene>
    <name evidence="1" type="ORF">H0I39_20495</name>
    <name evidence="2" type="ORF">H0I39_20880</name>
</gene>
<protein>
    <submittedName>
        <fullName evidence="1">Uncharacterized protein</fullName>
    </submittedName>
</protein>